<protein>
    <submittedName>
        <fullName evidence="4">Response regulator receiver protein</fullName>
    </submittedName>
</protein>
<feature type="domain" description="Response regulatory" evidence="3">
    <location>
        <begin position="144"/>
        <end position="259"/>
    </location>
</feature>
<dbReference type="InterPro" id="IPR050595">
    <property type="entry name" value="Bact_response_regulator"/>
</dbReference>
<reference evidence="5" key="2">
    <citation type="submission" date="2011-04" db="EMBL/GenBank/DDBJ databases">
        <title>The complete genome of chromosome of Treponema succinifaciens DSM 2489.</title>
        <authorList>
            <person name="Lucas S."/>
            <person name="Copeland A."/>
            <person name="Lapidus A."/>
            <person name="Bruce D."/>
            <person name="Goodwin L."/>
            <person name="Pitluck S."/>
            <person name="Peters L."/>
            <person name="Kyrpides N."/>
            <person name="Mavromatis K."/>
            <person name="Ivanova N."/>
            <person name="Ovchinnikova G."/>
            <person name="Teshima H."/>
            <person name="Detter J.C."/>
            <person name="Tapia R."/>
            <person name="Han C."/>
            <person name="Land M."/>
            <person name="Hauser L."/>
            <person name="Markowitz V."/>
            <person name="Cheng J.-F."/>
            <person name="Hugenholtz P."/>
            <person name="Woyke T."/>
            <person name="Wu D."/>
            <person name="Gronow S."/>
            <person name="Wellnitz S."/>
            <person name="Brambilla E."/>
            <person name="Klenk H.-P."/>
            <person name="Eisen J.A."/>
        </authorList>
    </citation>
    <scope>NUCLEOTIDE SEQUENCE [LARGE SCALE GENOMIC DNA]</scope>
    <source>
        <strain evidence="5">ATCC 33096 / DSM 2489 / 6091</strain>
    </source>
</reference>
<dbReference type="STRING" id="869209.Tresu_0919"/>
<dbReference type="GeneID" id="302999845"/>
<proteinExistence type="predicted"/>
<dbReference type="Gene3D" id="3.40.50.2300">
    <property type="match status" value="1"/>
</dbReference>
<dbReference type="AlphaFoldDB" id="F2NRM5"/>
<dbReference type="SMART" id="SM00448">
    <property type="entry name" value="REC"/>
    <property type="match status" value="1"/>
</dbReference>
<dbReference type="PROSITE" id="PS50110">
    <property type="entry name" value="RESPONSE_REGULATORY"/>
    <property type="match status" value="1"/>
</dbReference>
<dbReference type="InterPro" id="IPR001789">
    <property type="entry name" value="Sig_transdc_resp-reg_receiver"/>
</dbReference>
<dbReference type="eggNOG" id="COG0745">
    <property type="taxonomic scope" value="Bacteria"/>
</dbReference>
<dbReference type="HOGENOM" id="CLU_079327_0_0_12"/>
<dbReference type="EMBL" id="CP002631">
    <property type="protein sequence ID" value="AEB13843.1"/>
    <property type="molecule type" value="Genomic_DNA"/>
</dbReference>
<dbReference type="InterPro" id="IPR011006">
    <property type="entry name" value="CheY-like_superfamily"/>
</dbReference>
<dbReference type="SUPFAM" id="SSF52172">
    <property type="entry name" value="CheY-like"/>
    <property type="match status" value="1"/>
</dbReference>
<name>F2NRM5_TRES6</name>
<dbReference type="OrthoDB" id="9797769at2"/>
<reference evidence="4 5" key="1">
    <citation type="journal article" date="2011" name="Stand. Genomic Sci.">
        <title>Complete genome sequence of Treponema succinifaciens type strain (6091).</title>
        <authorList>
            <person name="Han C."/>
            <person name="Gronow S."/>
            <person name="Teshima H."/>
            <person name="Lapidus A."/>
            <person name="Nolan M."/>
            <person name="Lucas S."/>
            <person name="Hammon N."/>
            <person name="Deshpande S."/>
            <person name="Cheng J.F."/>
            <person name="Zeytun A."/>
            <person name="Tapia R."/>
            <person name="Goodwin L."/>
            <person name="Pitluck S."/>
            <person name="Liolios K."/>
            <person name="Pagani I."/>
            <person name="Ivanova N."/>
            <person name="Mavromatis K."/>
            <person name="Mikhailova N."/>
            <person name="Huntemann M."/>
            <person name="Pati A."/>
            <person name="Chen A."/>
            <person name="Palaniappan K."/>
            <person name="Land M."/>
            <person name="Hauser L."/>
            <person name="Brambilla E.M."/>
            <person name="Rohde M."/>
            <person name="Goker M."/>
            <person name="Woyke T."/>
            <person name="Bristow J."/>
            <person name="Eisen J.A."/>
            <person name="Markowitz V."/>
            <person name="Hugenholtz P."/>
            <person name="Kyrpides N.C."/>
            <person name="Klenk H.P."/>
            <person name="Detter J.C."/>
        </authorList>
    </citation>
    <scope>NUCLEOTIDE SEQUENCE [LARGE SCALE GENOMIC DNA]</scope>
    <source>
        <strain evidence="5">ATCC 33096 / DSM 2489 / 6091</strain>
    </source>
</reference>
<dbReference type="RefSeq" id="WP_013701136.1">
    <property type="nucleotide sequence ID" value="NC_015385.1"/>
</dbReference>
<accession>F2NRM5</accession>
<dbReference type="PANTHER" id="PTHR44591:SF3">
    <property type="entry name" value="RESPONSE REGULATORY DOMAIN-CONTAINING PROTEIN"/>
    <property type="match status" value="1"/>
</dbReference>
<evidence type="ECO:0000313" key="4">
    <source>
        <dbReference type="EMBL" id="AEB13843.1"/>
    </source>
</evidence>
<feature type="modified residue" description="4-aspartylphosphate" evidence="2">
    <location>
        <position position="192"/>
    </location>
</feature>
<dbReference type="PANTHER" id="PTHR44591">
    <property type="entry name" value="STRESS RESPONSE REGULATOR PROTEIN 1"/>
    <property type="match status" value="1"/>
</dbReference>
<gene>
    <name evidence="4" type="ordered locus">Tresu_0919</name>
</gene>
<sequence length="265" mass="29991">MDKILFVANISKTASDIFNSLSKNYEIIMQDFNKIVLPGRAAEMQPDLIAVYSNELSHEDVQAYQKIVTDEKSKNFPIIFIGNKFDYKDYIMPWGGSIIGIIITPTPMSNIIEKISIALESMHTKRGDKIKLKKPEQKTDSRKHILIVDDDPVMLRALISILKESYKTTVAKSGTSAISLLGTQKPDLILLDYMMPVCDGIQTLQMIRSEEKTKDIPVFFLTGVSDTESVKSAMSLKPEGYILKSMQPKEILKRIDDFFEKNETN</sequence>
<evidence type="ECO:0000259" key="3">
    <source>
        <dbReference type="PROSITE" id="PS50110"/>
    </source>
</evidence>
<dbReference type="Proteomes" id="UP000006852">
    <property type="component" value="Chromosome"/>
</dbReference>
<evidence type="ECO:0000256" key="1">
    <source>
        <dbReference type="ARBA" id="ARBA00022553"/>
    </source>
</evidence>
<keyword evidence="5" id="KW-1185">Reference proteome</keyword>
<dbReference type="GO" id="GO:0000160">
    <property type="term" value="P:phosphorelay signal transduction system"/>
    <property type="evidence" value="ECO:0007669"/>
    <property type="project" value="InterPro"/>
</dbReference>
<dbReference type="KEGG" id="tsu:Tresu_0919"/>
<dbReference type="Pfam" id="PF00072">
    <property type="entry name" value="Response_reg"/>
    <property type="match status" value="1"/>
</dbReference>
<evidence type="ECO:0000313" key="5">
    <source>
        <dbReference type="Proteomes" id="UP000006852"/>
    </source>
</evidence>
<keyword evidence="1 2" id="KW-0597">Phosphoprotein</keyword>
<evidence type="ECO:0000256" key="2">
    <source>
        <dbReference type="PROSITE-ProRule" id="PRU00169"/>
    </source>
</evidence>
<organism evidence="4 5">
    <name type="scientific">Treponema succinifaciens (strain ATCC 33096 / DSM 2489 / 6091)</name>
    <dbReference type="NCBI Taxonomy" id="869209"/>
    <lineage>
        <taxon>Bacteria</taxon>
        <taxon>Pseudomonadati</taxon>
        <taxon>Spirochaetota</taxon>
        <taxon>Spirochaetia</taxon>
        <taxon>Spirochaetales</taxon>
        <taxon>Treponemataceae</taxon>
        <taxon>Treponema</taxon>
    </lineage>
</organism>